<dbReference type="GO" id="GO:0008897">
    <property type="term" value="F:holo-[acyl-carrier-protein] synthase activity"/>
    <property type="evidence" value="ECO:0007669"/>
    <property type="project" value="UniProtKB-EC"/>
</dbReference>
<evidence type="ECO:0000256" key="1">
    <source>
        <dbReference type="ARBA" id="ARBA00010990"/>
    </source>
</evidence>
<dbReference type="Pfam" id="PF01648">
    <property type="entry name" value="ACPS"/>
    <property type="match status" value="1"/>
</dbReference>
<protein>
    <submittedName>
        <fullName evidence="4">4'-phosphopantetheinyl transferase AcpT</fullName>
        <ecNumber evidence="4">2.7.8.7</ecNumber>
    </submittedName>
</protein>
<evidence type="ECO:0000313" key="4">
    <source>
        <dbReference type="EMBL" id="MEL0550828.1"/>
    </source>
</evidence>
<dbReference type="InterPro" id="IPR008278">
    <property type="entry name" value="4-PPantetheinyl_Trfase_dom"/>
</dbReference>
<dbReference type="EMBL" id="JARXNK020000098">
    <property type="protein sequence ID" value="MEL0550828.1"/>
    <property type="molecule type" value="Genomic_DNA"/>
</dbReference>
<dbReference type="NCBIfam" id="NF007676">
    <property type="entry name" value="PRK10351.1"/>
    <property type="match status" value="1"/>
</dbReference>
<comment type="similarity">
    <text evidence="1">Belongs to the P-Pant transferase superfamily. Gsp/Sfp/HetI/AcpT family.</text>
</comment>
<evidence type="ECO:0000256" key="2">
    <source>
        <dbReference type="ARBA" id="ARBA00022679"/>
    </source>
</evidence>
<organism evidence="4 5">
    <name type="scientific">Raoultella lignicola</name>
    <dbReference type="NCBI Taxonomy" id="3040939"/>
    <lineage>
        <taxon>Bacteria</taxon>
        <taxon>Pseudomonadati</taxon>
        <taxon>Pseudomonadota</taxon>
        <taxon>Gammaproteobacteria</taxon>
        <taxon>Enterobacterales</taxon>
        <taxon>Enterobacteriaceae</taxon>
        <taxon>Klebsiella/Raoultella group</taxon>
        <taxon>Raoultella</taxon>
    </lineage>
</organism>
<dbReference type="Gene3D" id="3.90.470.20">
    <property type="entry name" value="4'-phosphopantetheinyl transferase domain"/>
    <property type="match status" value="1"/>
</dbReference>
<feature type="domain" description="4'-phosphopantetheinyl transferase" evidence="3">
    <location>
        <begin position="88"/>
        <end position="164"/>
    </location>
</feature>
<sequence>MYQLYLRKISPLSAQTLPPEIVAQAPQGARRASWLAGRALLAQAISPLPDIIYSAQGKPGFAGTATRWFNLSHSGDDIALLISDEGEVGCDLEVIRPRQNWRRLANAVFSMDEHAEVEAEPPEQQLNAFWRIWTRKEAMVKQRGGSAWQIASVDSTRHPTLSISQIQLDGLSLAVCTPTPFVVDAALIL</sequence>
<name>A0ABU9F381_9ENTR</name>
<gene>
    <name evidence="4" type="primary">acpT</name>
    <name evidence="4" type="ORF">QFI96_003825</name>
</gene>
<evidence type="ECO:0000259" key="3">
    <source>
        <dbReference type="Pfam" id="PF01648"/>
    </source>
</evidence>
<dbReference type="EC" id="2.7.8.7" evidence="4"/>
<accession>A0ABU9F381</accession>
<dbReference type="InterPro" id="IPR050559">
    <property type="entry name" value="P-Pant_transferase_sf"/>
</dbReference>
<dbReference type="PANTHER" id="PTHR12215">
    <property type="entry name" value="PHOSPHOPANTETHEINE TRANSFERASE"/>
    <property type="match status" value="1"/>
</dbReference>
<dbReference type="PANTHER" id="PTHR12215:SF10">
    <property type="entry name" value="L-AMINOADIPATE-SEMIALDEHYDE DEHYDROGENASE-PHOSPHOPANTETHEINYL TRANSFERASE"/>
    <property type="match status" value="1"/>
</dbReference>
<comment type="caution">
    <text evidence="4">The sequence shown here is derived from an EMBL/GenBank/DDBJ whole genome shotgun (WGS) entry which is preliminary data.</text>
</comment>
<dbReference type="InterPro" id="IPR037143">
    <property type="entry name" value="4-PPantetheinyl_Trfase_dom_sf"/>
</dbReference>
<dbReference type="SUPFAM" id="SSF56214">
    <property type="entry name" value="4'-phosphopantetheinyl transferase"/>
    <property type="match status" value="2"/>
</dbReference>
<keyword evidence="5" id="KW-1185">Reference proteome</keyword>
<proteinExistence type="inferred from homology"/>
<reference evidence="4 5" key="1">
    <citation type="submission" date="2024-04" db="EMBL/GenBank/DDBJ databases">
        <title>Two novel Raoultella species associated with bleeding cankers of broadleaf hosts, Raoultella scottia sp. nov. and Raoultella lignicola sp. nov.</title>
        <authorList>
            <person name="Brady C.L."/>
        </authorList>
    </citation>
    <scope>NUCLEOTIDE SEQUENCE [LARGE SCALE GENOMIC DNA]</scope>
    <source>
        <strain evidence="4 5">TW_WC1a.1</strain>
    </source>
</reference>
<keyword evidence="2 4" id="KW-0808">Transferase</keyword>
<dbReference type="RefSeq" id="WP_123757252.1">
    <property type="nucleotide sequence ID" value="NZ_JARXNK020000098.1"/>
</dbReference>
<dbReference type="Proteomes" id="UP001312893">
    <property type="component" value="Unassembled WGS sequence"/>
</dbReference>
<evidence type="ECO:0000313" key="5">
    <source>
        <dbReference type="Proteomes" id="UP001312893"/>
    </source>
</evidence>